<evidence type="ECO:0000313" key="5">
    <source>
        <dbReference type="Proteomes" id="UP000236370"/>
    </source>
</evidence>
<evidence type="ECO:0000313" key="4">
    <source>
        <dbReference type="EMBL" id="PNI27519.1"/>
    </source>
</evidence>
<dbReference type="InterPro" id="IPR031778">
    <property type="entry name" value="Sortilin_N"/>
</dbReference>
<evidence type="ECO:0000256" key="1">
    <source>
        <dbReference type="ARBA" id="ARBA00022737"/>
    </source>
</evidence>
<comment type="caution">
    <text evidence="4">The sequence shown here is derived from an EMBL/GenBank/DDBJ whole genome shotgun (WGS) entry which is preliminary data.</text>
</comment>
<dbReference type="Gene3D" id="2.130.10.10">
    <property type="entry name" value="YVTN repeat-like/Quinoprotein amine dehydrogenase"/>
    <property type="match status" value="1"/>
</dbReference>
<reference evidence="4 5" key="1">
    <citation type="submission" date="2017-12" db="EMBL/GenBank/DDBJ databases">
        <title>High-resolution comparative analysis of great ape genomes.</title>
        <authorList>
            <person name="Pollen A."/>
            <person name="Hastie A."/>
            <person name="Hormozdiari F."/>
            <person name="Dougherty M."/>
            <person name="Liu R."/>
            <person name="Chaisson M."/>
            <person name="Hoppe E."/>
            <person name="Hill C."/>
            <person name="Pang A."/>
            <person name="Hillier L."/>
            <person name="Baker C."/>
            <person name="Armstrong J."/>
            <person name="Shendure J."/>
            <person name="Paten B."/>
            <person name="Wilson R."/>
            <person name="Chao H."/>
            <person name="Schneider V."/>
            <person name="Ventura M."/>
            <person name="Kronenberg Z."/>
            <person name="Murali S."/>
            <person name="Gordon D."/>
            <person name="Cantsilieris S."/>
            <person name="Munson K."/>
            <person name="Nelson B."/>
            <person name="Raja A."/>
            <person name="Underwood J."/>
            <person name="Diekhans M."/>
            <person name="Fiddes I."/>
            <person name="Haussler D."/>
            <person name="Eichler E."/>
        </authorList>
    </citation>
    <scope>NUCLEOTIDE SEQUENCE [LARGE SCALE GENOMIC DNA]</scope>
    <source>
        <strain evidence="4">Yerkes chimp pedigree #C0471</strain>
    </source>
</reference>
<dbReference type="PANTHER" id="PTHR12106:SF23">
    <property type="entry name" value="SORTILIN"/>
    <property type="match status" value="1"/>
</dbReference>
<gene>
    <name evidence="4" type="ORF">CK820_G0043742</name>
</gene>
<keyword evidence="1" id="KW-0677">Repeat</keyword>
<dbReference type="PANTHER" id="PTHR12106">
    <property type="entry name" value="SORTILIN RELATED"/>
    <property type="match status" value="1"/>
</dbReference>
<evidence type="ECO:0000259" key="3">
    <source>
        <dbReference type="Pfam" id="PF15902"/>
    </source>
</evidence>
<feature type="domain" description="Sortilin N-terminal" evidence="3">
    <location>
        <begin position="123"/>
        <end position="217"/>
    </location>
</feature>
<protein>
    <recommendedName>
        <fullName evidence="3">Sortilin N-terminal domain-containing protein</fullName>
    </recommendedName>
</protein>
<dbReference type="Proteomes" id="UP000236370">
    <property type="component" value="Unassembled WGS sequence"/>
</dbReference>
<sequence length="246" mass="27065">MERPWGAADGLSRWPHGLGFLLLLQLLPPATLSQDRLDAPPPPPAAPLPRWSGPIGVSWGLRAAAAGGAFPRGGRWRRSAPGEDEECGRVRDFVAKLANNTHQVILVLTTFHVPLVIMTFGQSKLYRSEDYGKNFKDITNLINNTFIRTEFGMAIGPENSGKVVLTAEVSGGSRGGRIFRSSDFAKNFVQTDLPFHPLTQMMYSPQNSDYLLALSTEVSPVEEHGLPFAFYSLKCTVLEGSFRKCF</sequence>
<name>A0A2J8JXP1_PANTR</name>
<dbReference type="InterPro" id="IPR015943">
    <property type="entry name" value="WD40/YVTN_repeat-like_dom_sf"/>
</dbReference>
<keyword evidence="2" id="KW-0732">Signal</keyword>
<feature type="chain" id="PRO_5014390553" description="Sortilin N-terminal domain-containing protein" evidence="2">
    <location>
        <begin position="34"/>
        <end position="246"/>
    </location>
</feature>
<dbReference type="SUPFAM" id="SSF110296">
    <property type="entry name" value="Oligoxyloglucan reducing end-specific cellobiohydrolase"/>
    <property type="match status" value="1"/>
</dbReference>
<dbReference type="Pfam" id="PF15902">
    <property type="entry name" value="Sortilin-Vps10"/>
    <property type="match status" value="1"/>
</dbReference>
<proteinExistence type="predicted"/>
<organism evidence="4 5">
    <name type="scientific">Pan troglodytes</name>
    <name type="common">Chimpanzee</name>
    <dbReference type="NCBI Taxonomy" id="9598"/>
    <lineage>
        <taxon>Eukaryota</taxon>
        <taxon>Metazoa</taxon>
        <taxon>Chordata</taxon>
        <taxon>Craniata</taxon>
        <taxon>Vertebrata</taxon>
        <taxon>Euteleostomi</taxon>
        <taxon>Mammalia</taxon>
        <taxon>Eutheria</taxon>
        <taxon>Euarchontoglires</taxon>
        <taxon>Primates</taxon>
        <taxon>Haplorrhini</taxon>
        <taxon>Catarrhini</taxon>
        <taxon>Hominidae</taxon>
        <taxon>Pan</taxon>
    </lineage>
</organism>
<evidence type="ECO:0000256" key="2">
    <source>
        <dbReference type="SAM" id="SignalP"/>
    </source>
</evidence>
<feature type="signal peptide" evidence="2">
    <location>
        <begin position="1"/>
        <end position="33"/>
    </location>
</feature>
<accession>A0A2J8JXP1</accession>
<dbReference type="AlphaFoldDB" id="A0A2J8JXP1"/>
<dbReference type="InterPro" id="IPR050310">
    <property type="entry name" value="VPS10-sortilin"/>
</dbReference>
<dbReference type="EMBL" id="NBAG03000413">
    <property type="protein sequence ID" value="PNI27519.1"/>
    <property type="molecule type" value="Genomic_DNA"/>
</dbReference>